<accession>A0A1V6LPL3</accession>
<dbReference type="EMBL" id="MTBC01000008">
    <property type="protein sequence ID" value="OQD42102.1"/>
    <property type="molecule type" value="Genomic_DNA"/>
</dbReference>
<dbReference type="AlphaFoldDB" id="A0A1V6LPL3"/>
<evidence type="ECO:0000313" key="2">
    <source>
        <dbReference type="Proteomes" id="UP000191680"/>
    </source>
</evidence>
<dbReference type="Pfam" id="PF20113">
    <property type="entry name" value="DUF6503"/>
    <property type="match status" value="1"/>
</dbReference>
<gene>
    <name evidence="1" type="ORF">BUL40_11795</name>
</gene>
<organism evidence="1 2">
    <name type="scientific">Croceivirga radicis</name>
    <dbReference type="NCBI Taxonomy" id="1929488"/>
    <lineage>
        <taxon>Bacteria</taxon>
        <taxon>Pseudomonadati</taxon>
        <taxon>Bacteroidota</taxon>
        <taxon>Flavobacteriia</taxon>
        <taxon>Flavobacteriales</taxon>
        <taxon>Flavobacteriaceae</taxon>
        <taxon>Croceivirga</taxon>
    </lineage>
</organism>
<reference evidence="1 2" key="1">
    <citation type="submission" date="2016-12" db="EMBL/GenBank/DDBJ databases">
        <authorList>
            <person name="Song W.-J."/>
            <person name="Kurnit D.M."/>
        </authorList>
    </citation>
    <scope>NUCLEOTIDE SEQUENCE [LARGE SCALE GENOMIC DNA]</scope>
    <source>
        <strain evidence="1 2">HSG9</strain>
    </source>
</reference>
<sequence length="285" mass="33080">MNKKNAIATLLFVVILQLSCKQEPKDNISFSTHTKLEEQKPIYDTNKPKELLKMVAHAHGGWADLWKKKDVEFTYNYEITAENRADQSLERYIFDNEISYGAYNRHEINVFPKTKGPVVHLFNGDSTTVSLNGKLVDDGNVINLSDFIRRANYFWFTMPYKLNNPGTIAKYLGKEVHNNTNYDLIEVTYDATVTRKEQNDIYILYINPDTKLIDRFKFSLPFAGITEPVILTDYSYKNIQGQMIATYRAYYLPNKDGSYTKEPSFIQTLENIRFNNGFNLDNINQ</sequence>
<dbReference type="InterPro" id="IPR045444">
    <property type="entry name" value="DUF6503"/>
</dbReference>
<dbReference type="RefSeq" id="WP_080319434.1">
    <property type="nucleotide sequence ID" value="NZ_MTBC01000008.1"/>
</dbReference>
<dbReference type="OrthoDB" id="1490620at2"/>
<proteinExistence type="predicted"/>
<name>A0A1V6LPL3_9FLAO</name>
<dbReference type="Proteomes" id="UP000191680">
    <property type="component" value="Unassembled WGS sequence"/>
</dbReference>
<protein>
    <submittedName>
        <fullName evidence="1">Uncharacterized protein</fullName>
    </submittedName>
</protein>
<evidence type="ECO:0000313" key="1">
    <source>
        <dbReference type="EMBL" id="OQD42102.1"/>
    </source>
</evidence>
<keyword evidence="2" id="KW-1185">Reference proteome</keyword>
<comment type="caution">
    <text evidence="1">The sequence shown here is derived from an EMBL/GenBank/DDBJ whole genome shotgun (WGS) entry which is preliminary data.</text>
</comment>